<dbReference type="InterPro" id="IPR026315">
    <property type="entry name" value="Oaf"/>
</dbReference>
<reference evidence="2 3" key="1">
    <citation type="submission" date="2024-05" db="EMBL/GenBank/DDBJ databases">
        <title>Genome sequencing and assembly of Indian major carp, Cirrhinus mrigala (Hamilton, 1822).</title>
        <authorList>
            <person name="Mohindra V."/>
            <person name="Chowdhury L.M."/>
            <person name="Lal K."/>
            <person name="Jena J.K."/>
        </authorList>
    </citation>
    <scope>NUCLEOTIDE SEQUENCE [LARGE SCALE GENOMIC DNA]</scope>
    <source>
        <strain evidence="2">CM1030</strain>
        <tissue evidence="2">Blood</tissue>
    </source>
</reference>
<feature type="non-terminal residue" evidence="2">
    <location>
        <position position="72"/>
    </location>
</feature>
<dbReference type="PANTHER" id="PTHR13423">
    <property type="entry name" value="OUT AT FIRST"/>
    <property type="match status" value="1"/>
</dbReference>
<dbReference type="Proteomes" id="UP001529510">
    <property type="component" value="Unassembled WGS sequence"/>
</dbReference>
<proteinExistence type="predicted"/>
<sequence length="72" mass="8245">GSMFEPQTVEVPGLQSCGTVKDFYNLRLEWYPCLLKYCRNRDVSGKGSPYKCGIKSCSKGYQFTYNVPHKQL</sequence>
<dbReference type="PANTHER" id="PTHR13423:SF2">
    <property type="entry name" value="OUT AT FIRST PROTEIN HOMOLOG"/>
    <property type="match status" value="1"/>
</dbReference>
<dbReference type="AlphaFoldDB" id="A0ABD0PK23"/>
<comment type="caution">
    <text evidence="2">The sequence shown here is derived from an EMBL/GenBank/DDBJ whole genome shotgun (WGS) entry which is preliminary data.</text>
</comment>
<feature type="non-terminal residue" evidence="2">
    <location>
        <position position="1"/>
    </location>
</feature>
<evidence type="ECO:0000259" key="1">
    <source>
        <dbReference type="Pfam" id="PF22873"/>
    </source>
</evidence>
<evidence type="ECO:0000313" key="2">
    <source>
        <dbReference type="EMBL" id="KAL0174404.1"/>
    </source>
</evidence>
<keyword evidence="3" id="KW-1185">Reference proteome</keyword>
<protein>
    <recommendedName>
        <fullName evidence="1">Out at first C-terminal domain-containing protein</fullName>
    </recommendedName>
</protein>
<dbReference type="Pfam" id="PF22873">
    <property type="entry name" value="OAF_C"/>
    <property type="match status" value="1"/>
</dbReference>
<accession>A0ABD0PK23</accession>
<gene>
    <name evidence="2" type="ORF">M9458_030372</name>
</gene>
<organism evidence="2 3">
    <name type="scientific">Cirrhinus mrigala</name>
    <name type="common">Mrigala</name>
    <dbReference type="NCBI Taxonomy" id="683832"/>
    <lineage>
        <taxon>Eukaryota</taxon>
        <taxon>Metazoa</taxon>
        <taxon>Chordata</taxon>
        <taxon>Craniata</taxon>
        <taxon>Vertebrata</taxon>
        <taxon>Euteleostomi</taxon>
        <taxon>Actinopterygii</taxon>
        <taxon>Neopterygii</taxon>
        <taxon>Teleostei</taxon>
        <taxon>Ostariophysi</taxon>
        <taxon>Cypriniformes</taxon>
        <taxon>Cyprinidae</taxon>
        <taxon>Labeoninae</taxon>
        <taxon>Labeonini</taxon>
        <taxon>Cirrhinus</taxon>
    </lineage>
</organism>
<evidence type="ECO:0000313" key="3">
    <source>
        <dbReference type="Proteomes" id="UP001529510"/>
    </source>
</evidence>
<name>A0ABD0PK23_CIRMR</name>
<feature type="domain" description="Out at first C-terminal" evidence="1">
    <location>
        <begin position="24"/>
        <end position="72"/>
    </location>
</feature>
<dbReference type="EMBL" id="JAMKFB020000015">
    <property type="protein sequence ID" value="KAL0174404.1"/>
    <property type="molecule type" value="Genomic_DNA"/>
</dbReference>
<dbReference type="InterPro" id="IPR053897">
    <property type="entry name" value="Oaf_C"/>
</dbReference>